<dbReference type="InterPro" id="IPR003660">
    <property type="entry name" value="HAMP_dom"/>
</dbReference>
<reference evidence="5" key="1">
    <citation type="submission" date="2009-01" db="EMBL/GenBank/DDBJ databases">
        <title>Complete sequence of chromosome Cyanothece sp. PCC 7425.</title>
        <authorList>
            <consortium name="US DOE Joint Genome Institute"/>
            <person name="Lucas S."/>
            <person name="Copeland A."/>
            <person name="Lapidus A."/>
            <person name="Glavina del Rio T."/>
            <person name="Dalin E."/>
            <person name="Tice H."/>
            <person name="Bruce D."/>
            <person name="Goodwin L."/>
            <person name="Pitluck S."/>
            <person name="Sims D."/>
            <person name="Meineke L."/>
            <person name="Brettin T."/>
            <person name="Detter J.C."/>
            <person name="Han C."/>
            <person name="Larimer F."/>
            <person name="Land M."/>
            <person name="Hauser L."/>
            <person name="Kyrpides N."/>
            <person name="Ovchinnikova G."/>
            <person name="Liberton M."/>
            <person name="Stoeckel J."/>
            <person name="Banerjee A."/>
            <person name="Singh A."/>
            <person name="Page L."/>
            <person name="Sato H."/>
            <person name="Zhao L."/>
            <person name="Sherman L."/>
            <person name="Pakrasi H."/>
            <person name="Richardson P."/>
        </authorList>
    </citation>
    <scope>NUCLEOTIDE SEQUENCE</scope>
    <source>
        <strain evidence="5">PCC 7425</strain>
    </source>
</reference>
<dbReference type="GO" id="GO:0016020">
    <property type="term" value="C:membrane"/>
    <property type="evidence" value="ECO:0007669"/>
    <property type="project" value="InterPro"/>
</dbReference>
<dbReference type="SUPFAM" id="SSF55073">
    <property type="entry name" value="Nucleotide cyclase"/>
    <property type="match status" value="1"/>
</dbReference>
<gene>
    <name evidence="5" type="ordered locus">Cyan7425_5035</name>
</gene>
<dbReference type="CDD" id="cd01949">
    <property type="entry name" value="GGDEF"/>
    <property type="match status" value="1"/>
</dbReference>
<dbReference type="PROSITE" id="PS50883">
    <property type="entry name" value="EAL"/>
    <property type="match status" value="1"/>
</dbReference>
<dbReference type="CDD" id="cd06225">
    <property type="entry name" value="HAMP"/>
    <property type="match status" value="1"/>
</dbReference>
<dbReference type="PROSITE" id="PS50887">
    <property type="entry name" value="GGDEF"/>
    <property type="match status" value="1"/>
</dbReference>
<dbReference type="FunFam" id="3.30.70.270:FF:000001">
    <property type="entry name" value="Diguanylate cyclase domain protein"/>
    <property type="match status" value="1"/>
</dbReference>
<evidence type="ECO:0000259" key="3">
    <source>
        <dbReference type="PROSITE" id="PS50885"/>
    </source>
</evidence>
<accession>B8HP72</accession>
<feature type="domain" description="EAL" evidence="2">
    <location>
        <begin position="569"/>
        <end position="820"/>
    </location>
</feature>
<dbReference type="HOGENOM" id="CLU_000445_70_54_3"/>
<dbReference type="InterPro" id="IPR000160">
    <property type="entry name" value="GGDEF_dom"/>
</dbReference>
<dbReference type="InterPro" id="IPR029787">
    <property type="entry name" value="Nucleotide_cyclase"/>
</dbReference>
<dbReference type="InterPro" id="IPR050706">
    <property type="entry name" value="Cyclic-di-GMP_PDE-like"/>
</dbReference>
<feature type="transmembrane region" description="Helical" evidence="1">
    <location>
        <begin position="7"/>
        <end position="26"/>
    </location>
</feature>
<keyword evidence="1" id="KW-0812">Transmembrane</keyword>
<evidence type="ECO:0000259" key="4">
    <source>
        <dbReference type="PROSITE" id="PS50887"/>
    </source>
</evidence>
<dbReference type="InterPro" id="IPR007892">
    <property type="entry name" value="CHASE4"/>
</dbReference>
<dbReference type="InterPro" id="IPR043128">
    <property type="entry name" value="Rev_trsase/Diguanyl_cyclase"/>
</dbReference>
<dbReference type="InterPro" id="IPR001633">
    <property type="entry name" value="EAL_dom"/>
</dbReference>
<organism evidence="5">
    <name type="scientific">Cyanothece sp. (strain PCC 7425 / ATCC 29141)</name>
    <dbReference type="NCBI Taxonomy" id="395961"/>
    <lineage>
        <taxon>Bacteria</taxon>
        <taxon>Bacillati</taxon>
        <taxon>Cyanobacteriota</taxon>
        <taxon>Cyanophyceae</taxon>
        <taxon>Gomontiellales</taxon>
        <taxon>Cyanothecaceae</taxon>
        <taxon>Cyanothece</taxon>
    </lineage>
</organism>
<dbReference type="PANTHER" id="PTHR33121:SF23">
    <property type="entry name" value="CYCLIC DI-GMP PHOSPHODIESTERASE PDEB"/>
    <property type="match status" value="1"/>
</dbReference>
<proteinExistence type="predicted"/>
<dbReference type="NCBIfam" id="TIGR00254">
    <property type="entry name" value="GGDEF"/>
    <property type="match status" value="1"/>
</dbReference>
<dbReference type="SMART" id="SM00267">
    <property type="entry name" value="GGDEF"/>
    <property type="match status" value="1"/>
</dbReference>
<dbReference type="SUPFAM" id="SSF141868">
    <property type="entry name" value="EAL domain-like"/>
    <property type="match status" value="1"/>
</dbReference>
<dbReference type="Gene3D" id="3.20.20.450">
    <property type="entry name" value="EAL domain"/>
    <property type="match status" value="1"/>
</dbReference>
<protein>
    <submittedName>
        <fullName evidence="5">Diguanylate cyclase/phosphodiesterase with extracellular sensor</fullName>
    </submittedName>
</protein>
<dbReference type="eggNOG" id="COG5001">
    <property type="taxonomic scope" value="Bacteria"/>
</dbReference>
<dbReference type="SMART" id="SM00304">
    <property type="entry name" value="HAMP"/>
    <property type="match status" value="1"/>
</dbReference>
<dbReference type="eggNOG" id="COG3322">
    <property type="taxonomic scope" value="Bacteria"/>
</dbReference>
<dbReference type="PANTHER" id="PTHR33121">
    <property type="entry name" value="CYCLIC DI-GMP PHOSPHODIESTERASE PDEF"/>
    <property type="match status" value="1"/>
</dbReference>
<dbReference type="Gene3D" id="3.30.70.270">
    <property type="match status" value="1"/>
</dbReference>
<dbReference type="InterPro" id="IPR035919">
    <property type="entry name" value="EAL_sf"/>
</dbReference>
<dbReference type="GO" id="GO:0071111">
    <property type="term" value="F:cyclic-guanylate-specific phosphodiesterase activity"/>
    <property type="evidence" value="ECO:0007669"/>
    <property type="project" value="InterPro"/>
</dbReference>
<keyword evidence="1" id="KW-0472">Membrane</keyword>
<dbReference type="AlphaFoldDB" id="B8HP72"/>
<dbReference type="KEGG" id="cyn:Cyan7425_5035"/>
<dbReference type="CDD" id="cd01948">
    <property type="entry name" value="EAL"/>
    <property type="match status" value="1"/>
</dbReference>
<dbReference type="OrthoDB" id="9813903at2"/>
<dbReference type="Pfam" id="PF00990">
    <property type="entry name" value="GGDEF"/>
    <property type="match status" value="1"/>
</dbReference>
<dbReference type="STRING" id="395961.Cyan7425_5035"/>
<dbReference type="EMBL" id="CP001344">
    <property type="protein sequence ID" value="ACL47332.1"/>
    <property type="molecule type" value="Genomic_DNA"/>
</dbReference>
<dbReference type="GO" id="GO:0007165">
    <property type="term" value="P:signal transduction"/>
    <property type="evidence" value="ECO:0007669"/>
    <property type="project" value="InterPro"/>
</dbReference>
<dbReference type="SMART" id="SM00052">
    <property type="entry name" value="EAL"/>
    <property type="match status" value="1"/>
</dbReference>
<keyword evidence="1" id="KW-1133">Transmembrane helix</keyword>
<sequence>MTLRKKAIWVISLTFLVIFLVLYAIGTTIVREGFARVEQQMVSGDVQRVLQALNADLNHLDSTAADWAMWDETYAFIQNLDPQYIQTNLSAQSLVNLRLNLILFLEAGGKLAYARSVDLNTGQIVPLNPTLVNAVSNNPRLLQPRSQDRRQGLLILPDSTLLLAARPILTSQRQGPVRGTLILGQYLDQEKITELSERTKQSPILFYPYHAAHLPEEVRRIQTSLTPAHPIVVRPLSETLVAGYGLIMDIYEQPGLLLQINLPRSVHQQGELSLRVFLGVLLLTGLVCTIATWLLMEKLVLTRLGHLTAGVQKIQFSQNPSWRLKVIGGDELARLADGINQMLAALEASQQELQYTQQQYHWQANHDPLTELPNRRSFEQTLRASFTQSQRTQQEHVLCLVDLDRFKLVNDTSGHAAGDELLKQISLLLKTQIRQTDVVARLGGDEFGIIFYHCSLDAAQRLAQKLQSSLATFRFVWQDRVFTVGASLGLAQISAHVADLAEVMTAADLACYTAKKQGGNRVHIHRIGSQALASQLGEVHWAVQLRQAIENNRFCLYSQPIVPINRCSCQTVSGTLDPTVEPREATPIGATNPAACTSQSQPYLCQEVLLHLYDETNQVIDPNVFLPIAEQYGLITVIDRWAIHNLFAYIQAQHYPAATLDSARGYRYAINLSGRTLDDASFADFLLEQLAAYQVPPAAICFEITETAAIANLKLAMPFIQTLKAAGCLFALDDFGGGMSSFAYLKNLPVDYLKIDGTLIKDLSNNPVNYYIVQAINDIAHTMGIQTIAEGVDSLDTLSSVSQIGIDFAQGHYIAQPVPL</sequence>
<feature type="domain" description="HAMP" evidence="3">
    <location>
        <begin position="298"/>
        <end position="351"/>
    </location>
</feature>
<dbReference type="PROSITE" id="PS50885">
    <property type="entry name" value="HAMP"/>
    <property type="match status" value="1"/>
</dbReference>
<evidence type="ECO:0000313" key="5">
    <source>
        <dbReference type="EMBL" id="ACL47332.1"/>
    </source>
</evidence>
<dbReference type="Gene3D" id="6.10.340.10">
    <property type="match status" value="1"/>
</dbReference>
<evidence type="ECO:0000259" key="2">
    <source>
        <dbReference type="PROSITE" id="PS50883"/>
    </source>
</evidence>
<dbReference type="Pfam" id="PF00563">
    <property type="entry name" value="EAL"/>
    <property type="match status" value="1"/>
</dbReference>
<name>B8HP72_CYAP4</name>
<evidence type="ECO:0000256" key="1">
    <source>
        <dbReference type="SAM" id="Phobius"/>
    </source>
</evidence>
<feature type="domain" description="GGDEF" evidence="4">
    <location>
        <begin position="394"/>
        <end position="527"/>
    </location>
</feature>
<dbReference type="Pfam" id="PF05228">
    <property type="entry name" value="CHASE4"/>
    <property type="match status" value="1"/>
</dbReference>